<name>A0AB39VJC8_9FUSO</name>
<dbReference type="GO" id="GO:0016887">
    <property type="term" value="F:ATP hydrolysis activity"/>
    <property type="evidence" value="ECO:0007669"/>
    <property type="project" value="InterPro"/>
</dbReference>
<evidence type="ECO:0000259" key="1">
    <source>
        <dbReference type="Pfam" id="PF04466"/>
    </source>
</evidence>
<dbReference type="Gene3D" id="3.30.420.280">
    <property type="match status" value="1"/>
</dbReference>
<evidence type="ECO:0000313" key="3">
    <source>
        <dbReference type="EMBL" id="XDU67382.1"/>
    </source>
</evidence>
<feature type="domain" description="Phage terminase large subunit C-terminal" evidence="2">
    <location>
        <begin position="263"/>
        <end position="405"/>
    </location>
</feature>
<dbReference type="InterPro" id="IPR035413">
    <property type="entry name" value="Terminase_L_C"/>
</dbReference>
<evidence type="ECO:0000259" key="2">
    <source>
        <dbReference type="Pfam" id="PF17288"/>
    </source>
</evidence>
<dbReference type="PANTHER" id="PTHR39184">
    <property type="match status" value="1"/>
</dbReference>
<dbReference type="NCBIfam" id="TIGR01547">
    <property type="entry name" value="phage_term_2"/>
    <property type="match status" value="1"/>
</dbReference>
<dbReference type="KEGG" id="lrug:AB8B22_02905"/>
<dbReference type="Pfam" id="PF17288">
    <property type="entry name" value="Terminase_3C"/>
    <property type="match status" value="1"/>
</dbReference>
<protein>
    <submittedName>
        <fullName evidence="3">PBSX family phage terminase large subunit</fullName>
    </submittedName>
</protein>
<dbReference type="PANTHER" id="PTHR39184:SF1">
    <property type="entry name" value="PBSX PHAGE TERMINASE LARGE SUBUNIT"/>
    <property type="match status" value="1"/>
</dbReference>
<dbReference type="GO" id="GO:0005524">
    <property type="term" value="F:ATP binding"/>
    <property type="evidence" value="ECO:0007669"/>
    <property type="project" value="InterPro"/>
</dbReference>
<dbReference type="Gene3D" id="3.40.50.300">
    <property type="entry name" value="P-loop containing nucleotide triphosphate hydrolases"/>
    <property type="match status" value="1"/>
</dbReference>
<dbReference type="Pfam" id="PF04466">
    <property type="entry name" value="Terminase_3"/>
    <property type="match status" value="1"/>
</dbReference>
<accession>A0AB39VJC8</accession>
<dbReference type="InterPro" id="IPR027417">
    <property type="entry name" value="P-loop_NTPase"/>
</dbReference>
<feature type="domain" description="Phage terminase large subunit N-terminal" evidence="1">
    <location>
        <begin position="25"/>
        <end position="227"/>
    </location>
</feature>
<dbReference type="RefSeq" id="WP_369711595.1">
    <property type="nucleotide sequence ID" value="NZ_CP165644.1"/>
</dbReference>
<gene>
    <name evidence="3" type="ORF">AB8B22_02905</name>
</gene>
<dbReference type="AlphaFoldDB" id="A0AB39VJC8"/>
<proteinExistence type="inferred from homology"/>
<organism evidence="3">
    <name type="scientific">Leptotrichia rugosa</name>
    <dbReference type="NCBI Taxonomy" id="3239302"/>
    <lineage>
        <taxon>Bacteria</taxon>
        <taxon>Fusobacteriati</taxon>
        <taxon>Fusobacteriota</taxon>
        <taxon>Fusobacteriia</taxon>
        <taxon>Fusobacteriales</taxon>
        <taxon>Leptotrichiaceae</taxon>
        <taxon>Leptotrichia</taxon>
    </lineage>
</organism>
<dbReference type="EMBL" id="CP165644">
    <property type="protein sequence ID" value="XDU67382.1"/>
    <property type="molecule type" value="Genomic_DNA"/>
</dbReference>
<reference evidence="3" key="1">
    <citation type="submission" date="2024-07" db="EMBL/GenBank/DDBJ databases">
        <authorList>
            <person name="Li X.-J."/>
            <person name="Wang X."/>
        </authorList>
    </citation>
    <scope>NUCLEOTIDE SEQUENCE</scope>
    <source>
        <strain evidence="3">HSP-334</strain>
    </source>
</reference>
<dbReference type="InterPro" id="IPR006437">
    <property type="entry name" value="Phage_terminase_lsu"/>
</dbReference>
<sequence length="423" mass="50212">MKSRKVNLPELVGKGYRDFWNFKGRYKVVKGSRASKKSKTTALWIVYNMMKYRNANTLVVRKVYRTLKDSCYSDLKWAIHRLQVQDYWELKESPLEITYKPTGQKILFRGFDDPLKITSISVSVGQLCFCWVEEAYELTDEVAFNMLDESIRGIVEEPLFKQIIISFNPWNERHWLKARFFDRKDKNILALTTNYLCNEWLDESDKKLFEDMKKNNPRRYQVAGLGEWGVTDGLVYENWRELEFDWREILNKRQKAKAVFGLDFGYTNDPAAFFCGILDREQKEIYVFDEIYQKGMQNRAIYNNIEKLGFRKEIIVADSAEPKSIEHLRSLGLMRIKASRKGKDSINAGIQFIQDFKIFIHPRCNNFLTEISNYSWDKDKFDKTINKPIDDFNHLMDAMRYALEDYMRNNRMKTINKNILGVR</sequence>
<dbReference type="InterPro" id="IPR035412">
    <property type="entry name" value="Terminase_L_N"/>
</dbReference>
<dbReference type="InterPro" id="IPR052380">
    <property type="entry name" value="Viral_DNA_packaging_terminase"/>
</dbReference>
<dbReference type="InterPro" id="IPR044269">
    <property type="entry name" value="Terminase_large_su_SPP1-like"/>
</dbReference>
<dbReference type="HAMAP" id="MF_04145">
    <property type="entry name" value="TERL_SPP1"/>
    <property type="match status" value="1"/>
</dbReference>
<dbReference type="GO" id="GO:0004519">
    <property type="term" value="F:endonuclease activity"/>
    <property type="evidence" value="ECO:0007669"/>
    <property type="project" value="InterPro"/>
</dbReference>